<protein>
    <recommendedName>
        <fullName evidence="3">CRISPR-associated exonuclease Cas4</fullName>
    </recommendedName>
</protein>
<dbReference type="GeneID" id="56029864"/>
<dbReference type="KEGG" id="halg:HUG10_13485"/>
<evidence type="ECO:0000313" key="1">
    <source>
        <dbReference type="EMBL" id="QLG28501.1"/>
    </source>
</evidence>
<sequence>MPAADLVAFSDLARAAYCPRQLYYARRDDREPPREATDRIDLAFRYPELRSADDETLREAPIDRPPDAYRSALDRLADREEWSGLTDPASTRTLLEGKDCRGIAHKVLDPDDGPPIPTIVSPGAPPEQGVWEPQSVRAVAAAKALAWERETEVPRALVEYPAHGVVRVARLGVRRTAAYRRVLRVVRTLDGPPPRLRGSDKCESCEYRQRCGVETRSLRSRLGL</sequence>
<dbReference type="OrthoDB" id="26676at2157"/>
<proteinExistence type="predicted"/>
<dbReference type="Gene3D" id="3.90.320.10">
    <property type="match status" value="1"/>
</dbReference>
<gene>
    <name evidence="1" type="ORF">HUG10_13485</name>
</gene>
<accession>A0A7D5K236</accession>
<organism evidence="1 2">
    <name type="scientific">Halorarum halophilum</name>
    <dbReference type="NCBI Taxonomy" id="2743090"/>
    <lineage>
        <taxon>Archaea</taxon>
        <taxon>Methanobacteriati</taxon>
        <taxon>Methanobacteriota</taxon>
        <taxon>Stenosarchaea group</taxon>
        <taxon>Halobacteria</taxon>
        <taxon>Halobacteriales</taxon>
        <taxon>Haloferacaceae</taxon>
        <taxon>Halorarum</taxon>
    </lineage>
</organism>
<dbReference type="EMBL" id="CP058529">
    <property type="protein sequence ID" value="QLG28501.1"/>
    <property type="molecule type" value="Genomic_DNA"/>
</dbReference>
<evidence type="ECO:0008006" key="3">
    <source>
        <dbReference type="Google" id="ProtNLM"/>
    </source>
</evidence>
<dbReference type="RefSeq" id="WP_179170075.1">
    <property type="nucleotide sequence ID" value="NZ_CP058529.1"/>
</dbReference>
<keyword evidence="2" id="KW-1185">Reference proteome</keyword>
<evidence type="ECO:0000313" key="2">
    <source>
        <dbReference type="Proteomes" id="UP000509750"/>
    </source>
</evidence>
<dbReference type="Proteomes" id="UP000509750">
    <property type="component" value="Chromosome"/>
</dbReference>
<reference evidence="1 2" key="1">
    <citation type="submission" date="2020-07" db="EMBL/GenBank/DDBJ databases">
        <title>Gai3-2, isolated from salt lake.</title>
        <authorList>
            <person name="Cui H."/>
            <person name="Shi X."/>
        </authorList>
    </citation>
    <scope>NUCLEOTIDE SEQUENCE [LARGE SCALE GENOMIC DNA]</scope>
    <source>
        <strain evidence="1 2">Gai3-2</strain>
    </source>
</reference>
<name>A0A7D5K236_9EURY</name>
<dbReference type="InterPro" id="IPR011604">
    <property type="entry name" value="PDDEXK-like_dom_sf"/>
</dbReference>
<dbReference type="AlphaFoldDB" id="A0A7D5K236"/>